<evidence type="ECO:0000256" key="7">
    <source>
        <dbReference type="ARBA" id="ARBA00023125"/>
    </source>
</evidence>
<evidence type="ECO:0000313" key="15">
    <source>
        <dbReference type="EMBL" id="KAH7983761.1"/>
    </source>
</evidence>
<dbReference type="SUPFAM" id="SSF47095">
    <property type="entry name" value="HMG-box"/>
    <property type="match status" value="2"/>
</dbReference>
<dbReference type="Proteomes" id="UP000821837">
    <property type="component" value="Chromosome 1"/>
</dbReference>
<evidence type="ECO:0000256" key="13">
    <source>
        <dbReference type="SAM" id="MobiDB-lite"/>
    </source>
</evidence>
<dbReference type="InterPro" id="IPR009071">
    <property type="entry name" value="HMG_box_dom"/>
</dbReference>
<protein>
    <recommendedName>
        <fullName evidence="3">Sex-determining region Y protein</fullName>
    </recommendedName>
    <alternativeName>
        <fullName evidence="10">Testis-determining factor</fullName>
    </alternativeName>
</protein>
<feature type="domain" description="HMG box" evidence="14">
    <location>
        <begin position="20"/>
        <end position="88"/>
    </location>
</feature>
<dbReference type="Pfam" id="PF00505">
    <property type="entry name" value="HMG_box"/>
    <property type="match status" value="2"/>
</dbReference>
<evidence type="ECO:0000256" key="9">
    <source>
        <dbReference type="ARBA" id="ARBA00023163"/>
    </source>
</evidence>
<dbReference type="Gene3D" id="1.10.30.10">
    <property type="entry name" value="High mobility group box domain"/>
    <property type="match status" value="2"/>
</dbReference>
<proteinExistence type="inferred from homology"/>
<evidence type="ECO:0000256" key="11">
    <source>
        <dbReference type="ARBA" id="ARBA00045821"/>
    </source>
</evidence>
<dbReference type="PROSITE" id="PS50118">
    <property type="entry name" value="HMG_BOX_2"/>
    <property type="match status" value="2"/>
</dbReference>
<evidence type="ECO:0000256" key="5">
    <source>
        <dbReference type="ARBA" id="ARBA00022860"/>
    </source>
</evidence>
<dbReference type="PANTHER" id="PTHR10270:SF161">
    <property type="entry name" value="SEX-DETERMINING REGION Y PROTEIN"/>
    <property type="match status" value="1"/>
</dbReference>
<evidence type="ECO:0000259" key="14">
    <source>
        <dbReference type="PROSITE" id="PS50118"/>
    </source>
</evidence>
<evidence type="ECO:0000256" key="2">
    <source>
        <dbReference type="ARBA" id="ARBA00005998"/>
    </source>
</evidence>
<dbReference type="GO" id="GO:0016607">
    <property type="term" value="C:nuclear speck"/>
    <property type="evidence" value="ECO:0007669"/>
    <property type="project" value="UniProtKB-SubCell"/>
</dbReference>
<keyword evidence="9" id="KW-0804">Transcription</keyword>
<evidence type="ECO:0000256" key="12">
    <source>
        <dbReference type="PROSITE-ProRule" id="PRU00267"/>
    </source>
</evidence>
<dbReference type="VEuPathDB" id="VectorBase:RSAN_036487"/>
<evidence type="ECO:0000256" key="3">
    <source>
        <dbReference type="ARBA" id="ARBA00019052"/>
    </source>
</evidence>
<keyword evidence="16" id="KW-1185">Reference proteome</keyword>
<feature type="region of interest" description="Disordered" evidence="13">
    <location>
        <begin position="283"/>
        <end position="305"/>
    </location>
</feature>
<dbReference type="InterPro" id="IPR050140">
    <property type="entry name" value="SRY-related_HMG-box_TF-like"/>
</dbReference>
<dbReference type="AlphaFoldDB" id="A0A9D4TAA7"/>
<keyword evidence="7 12" id="KW-0238">DNA-binding</keyword>
<evidence type="ECO:0000256" key="10">
    <source>
        <dbReference type="ARBA" id="ARBA00032498"/>
    </source>
</evidence>
<feature type="domain" description="HMG box" evidence="14">
    <location>
        <begin position="208"/>
        <end position="276"/>
    </location>
</feature>
<comment type="subcellular location">
    <subcellularLocation>
        <location evidence="1">Nucleus speckle</location>
    </subcellularLocation>
</comment>
<dbReference type="GO" id="GO:0007548">
    <property type="term" value="P:sex differentiation"/>
    <property type="evidence" value="ECO:0007669"/>
    <property type="project" value="UniProtKB-KW"/>
</dbReference>
<dbReference type="GO" id="GO:0001228">
    <property type="term" value="F:DNA-binding transcription activator activity, RNA polymerase II-specific"/>
    <property type="evidence" value="ECO:0007669"/>
    <property type="project" value="TreeGrafter"/>
</dbReference>
<dbReference type="EMBL" id="JABSTV010001245">
    <property type="protein sequence ID" value="KAH7983761.1"/>
    <property type="molecule type" value="Genomic_DNA"/>
</dbReference>
<evidence type="ECO:0000256" key="1">
    <source>
        <dbReference type="ARBA" id="ARBA00004324"/>
    </source>
</evidence>
<sequence length="377" mass="41386">MAVPSTSEVVRHSHQLWSRIPLPTNAFTQFAQEKRRSVSSEKLNEGNQRVSSRLGELWRSLSAVDKGPHQRNEADSAAVHRRRYSDCAFTQRGAHQRGEHERRISSKMSLPGSAPDVQGKRSSSPALPRAATMVEADRSCSIHTPRSPPPREAHQQAPGPEPSGSSVTANAKAAEAATAVCDVSSAPSIAGPSMRQEVQHYQQLWSGIPPPPKAFMPFAQEKRRSVAAEKLNENNQRVSSRLGKMWHSLSTSDKQPYQRKAAEAGAVHRRRYPDYVFDQGRAHQRKERECMRGSSTKGESSRSPEVPCPFFRVEVGSLEFQQPSAAIITAAEKQSSCNLGCPWAYIGRSTGHAVSLANDHRIAGSAARPCHVHPCLA</sequence>
<keyword evidence="5" id="KW-0112">Calmodulin-binding</keyword>
<evidence type="ECO:0000256" key="6">
    <source>
        <dbReference type="ARBA" id="ARBA00022928"/>
    </source>
</evidence>
<dbReference type="GO" id="GO:0030154">
    <property type="term" value="P:cell differentiation"/>
    <property type="evidence" value="ECO:0007669"/>
    <property type="project" value="UniProtKB-KW"/>
</dbReference>
<keyword evidence="4" id="KW-0221">Differentiation</keyword>
<evidence type="ECO:0000256" key="8">
    <source>
        <dbReference type="ARBA" id="ARBA00023159"/>
    </source>
</evidence>
<feature type="region of interest" description="Disordered" evidence="13">
    <location>
        <begin position="89"/>
        <end position="171"/>
    </location>
</feature>
<dbReference type="InterPro" id="IPR036910">
    <property type="entry name" value="HMG_box_dom_sf"/>
</dbReference>
<reference evidence="15" key="1">
    <citation type="journal article" date="2020" name="Cell">
        <title>Large-Scale Comparative Analyses of Tick Genomes Elucidate Their Genetic Diversity and Vector Capacities.</title>
        <authorList>
            <consortium name="Tick Genome and Microbiome Consortium (TIGMIC)"/>
            <person name="Jia N."/>
            <person name="Wang J."/>
            <person name="Shi W."/>
            <person name="Du L."/>
            <person name="Sun Y."/>
            <person name="Zhan W."/>
            <person name="Jiang J.F."/>
            <person name="Wang Q."/>
            <person name="Zhang B."/>
            <person name="Ji P."/>
            <person name="Bell-Sakyi L."/>
            <person name="Cui X.M."/>
            <person name="Yuan T.T."/>
            <person name="Jiang B.G."/>
            <person name="Yang W.F."/>
            <person name="Lam T.T."/>
            <person name="Chang Q.C."/>
            <person name="Ding S.J."/>
            <person name="Wang X.J."/>
            <person name="Zhu J.G."/>
            <person name="Ruan X.D."/>
            <person name="Zhao L."/>
            <person name="Wei J.T."/>
            <person name="Ye R.Z."/>
            <person name="Que T.C."/>
            <person name="Du C.H."/>
            <person name="Zhou Y.H."/>
            <person name="Cheng J.X."/>
            <person name="Dai P.F."/>
            <person name="Guo W.B."/>
            <person name="Han X.H."/>
            <person name="Huang E.J."/>
            <person name="Li L.F."/>
            <person name="Wei W."/>
            <person name="Gao Y.C."/>
            <person name="Liu J.Z."/>
            <person name="Shao H.Z."/>
            <person name="Wang X."/>
            <person name="Wang C.C."/>
            <person name="Yang T.C."/>
            <person name="Huo Q.B."/>
            <person name="Li W."/>
            <person name="Chen H.Y."/>
            <person name="Chen S.E."/>
            <person name="Zhou L.G."/>
            <person name="Ni X.B."/>
            <person name="Tian J.H."/>
            <person name="Sheng Y."/>
            <person name="Liu T."/>
            <person name="Pan Y.S."/>
            <person name="Xia L.Y."/>
            <person name="Li J."/>
            <person name="Zhao F."/>
            <person name="Cao W.C."/>
        </authorList>
    </citation>
    <scope>NUCLEOTIDE SEQUENCE</scope>
    <source>
        <strain evidence="15">Rsan-2018</strain>
    </source>
</reference>
<dbReference type="CDD" id="cd01389">
    <property type="entry name" value="HMG-box_ROX1-like"/>
    <property type="match status" value="1"/>
</dbReference>
<reference evidence="15" key="2">
    <citation type="submission" date="2021-09" db="EMBL/GenBank/DDBJ databases">
        <authorList>
            <person name="Jia N."/>
            <person name="Wang J."/>
            <person name="Shi W."/>
            <person name="Du L."/>
            <person name="Sun Y."/>
            <person name="Zhan W."/>
            <person name="Jiang J."/>
            <person name="Wang Q."/>
            <person name="Zhang B."/>
            <person name="Ji P."/>
            <person name="Sakyi L.B."/>
            <person name="Cui X."/>
            <person name="Yuan T."/>
            <person name="Jiang B."/>
            <person name="Yang W."/>
            <person name="Lam T.T.-Y."/>
            <person name="Chang Q."/>
            <person name="Ding S."/>
            <person name="Wang X."/>
            <person name="Zhu J."/>
            <person name="Ruan X."/>
            <person name="Zhao L."/>
            <person name="Wei J."/>
            <person name="Que T."/>
            <person name="Du C."/>
            <person name="Cheng J."/>
            <person name="Dai P."/>
            <person name="Han X."/>
            <person name="Huang E."/>
            <person name="Gao Y."/>
            <person name="Liu J."/>
            <person name="Shao H."/>
            <person name="Ye R."/>
            <person name="Li L."/>
            <person name="Wei W."/>
            <person name="Wang X."/>
            <person name="Wang C."/>
            <person name="Huo Q."/>
            <person name="Li W."/>
            <person name="Guo W."/>
            <person name="Chen H."/>
            <person name="Chen S."/>
            <person name="Zhou L."/>
            <person name="Zhou L."/>
            <person name="Ni X."/>
            <person name="Tian J."/>
            <person name="Zhou Y."/>
            <person name="Sheng Y."/>
            <person name="Liu T."/>
            <person name="Pan Y."/>
            <person name="Xia L."/>
            <person name="Li J."/>
            <person name="Zhao F."/>
            <person name="Cao W."/>
        </authorList>
    </citation>
    <scope>NUCLEOTIDE SEQUENCE</scope>
    <source>
        <strain evidence="15">Rsan-2018</strain>
        <tissue evidence="15">Larvae</tissue>
    </source>
</reference>
<gene>
    <name evidence="15" type="ORF">HPB52_014120</name>
</gene>
<dbReference type="SMART" id="SM00398">
    <property type="entry name" value="HMG"/>
    <property type="match status" value="2"/>
</dbReference>
<comment type="function">
    <text evidence="11">Transcriptional regulator that controls a genetic switch in male development. It is necessary and sufficient for initiating male sex determination by directing the development of supporting cell precursors (pre-Sertoli cells) as Sertoli rather than granulosa cells. Involved in different aspects of gene regulation including promoter activation or repression. Binds to the DNA consensus sequence 5'-[AT]AACAA[AT]-3'. SRY HMG box recognizes DNA by partial intercalation in the minor groove and promotes DNA bending. Also involved in pre-mRNA splicing. In male adult brain involved in the maintenance of motor functions of dopaminergic neurons.</text>
</comment>
<dbReference type="PANTHER" id="PTHR10270">
    <property type="entry name" value="SOX TRANSCRIPTION FACTOR"/>
    <property type="match status" value="1"/>
</dbReference>
<evidence type="ECO:0000256" key="4">
    <source>
        <dbReference type="ARBA" id="ARBA00022782"/>
    </source>
</evidence>
<dbReference type="VEuPathDB" id="VectorBase:RSAN_029429"/>
<evidence type="ECO:0000313" key="16">
    <source>
        <dbReference type="Proteomes" id="UP000821837"/>
    </source>
</evidence>
<comment type="caution">
    <text evidence="15">The sequence shown here is derived from an EMBL/GenBank/DDBJ whole genome shotgun (WGS) entry which is preliminary data.</text>
</comment>
<comment type="similarity">
    <text evidence="2">Belongs to the SRY family.</text>
</comment>
<keyword evidence="8" id="KW-0010">Activator</keyword>
<dbReference type="GO" id="GO:0000978">
    <property type="term" value="F:RNA polymerase II cis-regulatory region sequence-specific DNA binding"/>
    <property type="evidence" value="ECO:0007669"/>
    <property type="project" value="TreeGrafter"/>
</dbReference>
<keyword evidence="12" id="KW-0539">Nucleus</keyword>
<dbReference type="GO" id="GO:0005516">
    <property type="term" value="F:calmodulin binding"/>
    <property type="evidence" value="ECO:0007669"/>
    <property type="project" value="UniProtKB-KW"/>
</dbReference>
<accession>A0A9D4TAA7</accession>
<feature type="compositionally biased region" description="Polar residues" evidence="13">
    <location>
        <begin position="293"/>
        <end position="303"/>
    </location>
</feature>
<feature type="DNA-binding region" description="HMG box" evidence="12">
    <location>
        <begin position="20"/>
        <end position="88"/>
    </location>
</feature>
<name>A0A9D4TAA7_RHISA</name>
<feature type="DNA-binding region" description="HMG box" evidence="12">
    <location>
        <begin position="208"/>
        <end position="276"/>
    </location>
</feature>
<keyword evidence="6" id="KW-0726">Sexual differentiation</keyword>
<organism evidence="15 16">
    <name type="scientific">Rhipicephalus sanguineus</name>
    <name type="common">Brown dog tick</name>
    <name type="synonym">Ixodes sanguineus</name>
    <dbReference type="NCBI Taxonomy" id="34632"/>
    <lineage>
        <taxon>Eukaryota</taxon>
        <taxon>Metazoa</taxon>
        <taxon>Ecdysozoa</taxon>
        <taxon>Arthropoda</taxon>
        <taxon>Chelicerata</taxon>
        <taxon>Arachnida</taxon>
        <taxon>Acari</taxon>
        <taxon>Parasitiformes</taxon>
        <taxon>Ixodida</taxon>
        <taxon>Ixodoidea</taxon>
        <taxon>Ixodidae</taxon>
        <taxon>Rhipicephalinae</taxon>
        <taxon>Rhipicephalus</taxon>
        <taxon>Rhipicephalus</taxon>
    </lineage>
</organism>